<sequence>MDWLRRVAQTLWIGGIWAIGLIVAPVLFTRLERGAAGAITWHVLGVMGWIGLVCGLVLLIDWLWRQGLAGMRDGGFWLIVGMLACTLVNHFAIAPILVGVKASAASAATGMFGGGFGTWQAISSLLLLVQSLMGLLFVTRHG</sequence>
<evidence type="ECO:0000256" key="2">
    <source>
        <dbReference type="ARBA" id="ARBA00022692"/>
    </source>
</evidence>
<dbReference type="Proteomes" id="UP000244173">
    <property type="component" value="Chromosome"/>
</dbReference>
<accession>A0A2S0PF17</accession>
<keyword evidence="8" id="KW-1185">Reference proteome</keyword>
<dbReference type="OrthoDB" id="5797290at2"/>
<gene>
    <name evidence="7" type="ORF">DAI18_04645</name>
</gene>
<dbReference type="GO" id="GO:0016020">
    <property type="term" value="C:membrane"/>
    <property type="evidence" value="ECO:0007669"/>
    <property type="project" value="UniProtKB-SubCell"/>
</dbReference>
<dbReference type="STRING" id="1122240.GCA_000620105_00670"/>
<evidence type="ECO:0000256" key="5">
    <source>
        <dbReference type="SAM" id="Phobius"/>
    </source>
</evidence>
<dbReference type="AlphaFoldDB" id="A0A2S0PF17"/>
<evidence type="ECO:0000256" key="4">
    <source>
        <dbReference type="ARBA" id="ARBA00023136"/>
    </source>
</evidence>
<protein>
    <submittedName>
        <fullName evidence="7">DUF4149 domain-containing protein</fullName>
    </submittedName>
</protein>
<evidence type="ECO:0000313" key="8">
    <source>
        <dbReference type="Proteomes" id="UP000244173"/>
    </source>
</evidence>
<evidence type="ECO:0000259" key="6">
    <source>
        <dbReference type="Pfam" id="PF13664"/>
    </source>
</evidence>
<dbReference type="InterPro" id="IPR025423">
    <property type="entry name" value="TMEM205-like"/>
</dbReference>
<keyword evidence="4 5" id="KW-0472">Membrane</keyword>
<feature type="transmembrane region" description="Helical" evidence="5">
    <location>
        <begin position="7"/>
        <end position="27"/>
    </location>
</feature>
<feature type="domain" description="TMEM205-like" evidence="6">
    <location>
        <begin position="10"/>
        <end position="103"/>
    </location>
</feature>
<name>A0A2S0PF17_9NEIS</name>
<organism evidence="7 8">
    <name type="scientific">Microvirgula aerodenitrificans</name>
    <dbReference type="NCBI Taxonomy" id="57480"/>
    <lineage>
        <taxon>Bacteria</taxon>
        <taxon>Pseudomonadati</taxon>
        <taxon>Pseudomonadota</taxon>
        <taxon>Betaproteobacteria</taxon>
        <taxon>Neisseriales</taxon>
        <taxon>Aquaspirillaceae</taxon>
        <taxon>Microvirgula</taxon>
    </lineage>
</organism>
<keyword evidence="2 5" id="KW-0812">Transmembrane</keyword>
<dbReference type="KEGG" id="maer:DAI18_04645"/>
<proteinExistence type="predicted"/>
<dbReference type="EMBL" id="CP028519">
    <property type="protein sequence ID" value="AVY95966.1"/>
    <property type="molecule type" value="Genomic_DNA"/>
</dbReference>
<evidence type="ECO:0000313" key="7">
    <source>
        <dbReference type="EMBL" id="AVY95966.1"/>
    </source>
</evidence>
<evidence type="ECO:0000256" key="3">
    <source>
        <dbReference type="ARBA" id="ARBA00022989"/>
    </source>
</evidence>
<keyword evidence="3 5" id="KW-1133">Transmembrane helix</keyword>
<feature type="transmembrane region" description="Helical" evidence="5">
    <location>
        <begin position="118"/>
        <end position="138"/>
    </location>
</feature>
<evidence type="ECO:0000256" key="1">
    <source>
        <dbReference type="ARBA" id="ARBA00004370"/>
    </source>
</evidence>
<dbReference type="Pfam" id="PF13664">
    <property type="entry name" value="DUF4149"/>
    <property type="match status" value="1"/>
</dbReference>
<feature type="transmembrane region" description="Helical" evidence="5">
    <location>
        <begin position="76"/>
        <end position="98"/>
    </location>
</feature>
<comment type="subcellular location">
    <subcellularLocation>
        <location evidence="1">Membrane</location>
    </subcellularLocation>
</comment>
<reference evidence="7 8" key="1">
    <citation type="submission" date="2018-04" db="EMBL/GenBank/DDBJ databases">
        <title>Denitrifier Microvirgula.</title>
        <authorList>
            <person name="Anderson E."/>
            <person name="Jang J."/>
            <person name="Ishii S."/>
        </authorList>
    </citation>
    <scope>NUCLEOTIDE SEQUENCE [LARGE SCALE GENOMIC DNA]</scope>
    <source>
        <strain evidence="7 8">BE2.4</strain>
    </source>
</reference>
<feature type="transmembrane region" description="Helical" evidence="5">
    <location>
        <begin position="39"/>
        <end position="64"/>
    </location>
</feature>